<protein>
    <submittedName>
        <fullName evidence="1">Uncharacterized protein</fullName>
    </submittedName>
</protein>
<evidence type="ECO:0000313" key="1">
    <source>
        <dbReference type="EMBL" id="OIQ79845.1"/>
    </source>
</evidence>
<reference evidence="1" key="1">
    <citation type="submission" date="2016-10" db="EMBL/GenBank/DDBJ databases">
        <title>Sequence of Gallionella enrichment culture.</title>
        <authorList>
            <person name="Poehlein A."/>
            <person name="Muehling M."/>
            <person name="Daniel R."/>
        </authorList>
    </citation>
    <scope>NUCLEOTIDE SEQUENCE</scope>
</reference>
<dbReference type="EMBL" id="MLJW01001150">
    <property type="protein sequence ID" value="OIQ79845.1"/>
    <property type="molecule type" value="Genomic_DNA"/>
</dbReference>
<proteinExistence type="predicted"/>
<sequence>MRAVIETNVAIAANGRETHASYACQYSCIEFLEQIVSLKSKDIILLDSYDLILDEYKKYLNFKGQPGVGDIFFKYLHDNMYLNVKIKKINITPADDDTRGFQELPFNQLDKSDRKFLAVALVGLGIVVNAMDSDWHEQIVSINAMGVKVNQLCPEHGCPNPTA</sequence>
<gene>
    <name evidence="1" type="ORF">GALL_384050</name>
</gene>
<accession>A0A1J5QVC8</accession>
<organism evidence="1">
    <name type="scientific">mine drainage metagenome</name>
    <dbReference type="NCBI Taxonomy" id="410659"/>
    <lineage>
        <taxon>unclassified sequences</taxon>
        <taxon>metagenomes</taxon>
        <taxon>ecological metagenomes</taxon>
    </lineage>
</organism>
<comment type="caution">
    <text evidence="1">The sequence shown here is derived from an EMBL/GenBank/DDBJ whole genome shotgun (WGS) entry which is preliminary data.</text>
</comment>
<dbReference type="AlphaFoldDB" id="A0A1J5QVC8"/>
<name>A0A1J5QVC8_9ZZZZ</name>